<dbReference type="Gene3D" id="3.30.420.10">
    <property type="entry name" value="Ribonuclease H-like superfamily/Ribonuclease H"/>
    <property type="match status" value="1"/>
</dbReference>
<organism evidence="2 3">
    <name type="scientific">Flavobacterium omnivorum</name>
    <dbReference type="NCBI Taxonomy" id="178355"/>
    <lineage>
        <taxon>Bacteria</taxon>
        <taxon>Pseudomonadati</taxon>
        <taxon>Bacteroidota</taxon>
        <taxon>Flavobacteriia</taxon>
        <taxon>Flavobacteriales</taxon>
        <taxon>Flavobacteriaceae</taxon>
        <taxon>Flavobacterium</taxon>
    </lineage>
</organism>
<protein>
    <submittedName>
        <fullName evidence="2">Transposase</fullName>
    </submittedName>
</protein>
<evidence type="ECO:0000313" key="3">
    <source>
        <dbReference type="Proteomes" id="UP000199274"/>
    </source>
</evidence>
<name>A0A1G7WSG8_9FLAO</name>
<evidence type="ECO:0000313" key="2">
    <source>
        <dbReference type="EMBL" id="SDG74846.1"/>
    </source>
</evidence>
<evidence type="ECO:0000259" key="1">
    <source>
        <dbReference type="PROSITE" id="PS50994"/>
    </source>
</evidence>
<dbReference type="EMBL" id="FNDB01000002">
    <property type="protein sequence ID" value="SDG74846.1"/>
    <property type="molecule type" value="Genomic_DNA"/>
</dbReference>
<dbReference type="PANTHER" id="PTHR35004">
    <property type="entry name" value="TRANSPOSASE RV3428C-RELATED"/>
    <property type="match status" value="1"/>
</dbReference>
<dbReference type="NCBIfam" id="NF033546">
    <property type="entry name" value="transpos_IS21"/>
    <property type="match status" value="1"/>
</dbReference>
<dbReference type="RefSeq" id="WP_220083863.1">
    <property type="nucleotide sequence ID" value="NZ_FNDB01000002.1"/>
</dbReference>
<dbReference type="InterPro" id="IPR001584">
    <property type="entry name" value="Integrase_cat-core"/>
</dbReference>
<dbReference type="PROSITE" id="PS50994">
    <property type="entry name" value="INTEGRASE"/>
    <property type="match status" value="1"/>
</dbReference>
<proteinExistence type="predicted"/>
<sequence>MANKITDMSKIRKAIKFYCNGKSKLFISKYLSLSRNTVKKCISLFEVLGLSFEVINEKTDAELELLFSHTTVESISPKLQKLYDFFPKMERELKKVGVTVHHMWEQYIALNPDGYRSSQFGHHYKTWGKRVNPVMHMNHKAGDKMYVDYAGKTLFIIDKDTGEIKEVQFFVAIFGASQYTYAEASMSQQKEDFVSSVENAMRFFEGTPAAIVPDNLKSAVIKSSRFEPTINEALADLAEHYQTTILPARAYKPRDKSLVEGAVKILYRRIYVNLKETKFFSLEELNRQIWDLLDAHNSRKLTGRPYSRIELFLEDEKQKLSPLPQERFEIKYQSFATVMQNGHVQLSQDKNYYSVPY</sequence>
<feature type="domain" description="Integrase catalytic" evidence="1">
    <location>
        <begin position="129"/>
        <end position="332"/>
    </location>
</feature>
<gene>
    <name evidence="2" type="ORF">SAMN04488062_10210</name>
</gene>
<dbReference type="GO" id="GO:0015074">
    <property type="term" value="P:DNA integration"/>
    <property type="evidence" value="ECO:0007669"/>
    <property type="project" value="InterPro"/>
</dbReference>
<dbReference type="STRING" id="178355.SAMN04488062_10210"/>
<reference evidence="3" key="1">
    <citation type="submission" date="2016-10" db="EMBL/GenBank/DDBJ databases">
        <authorList>
            <person name="Varghese N."/>
            <person name="Submissions S."/>
        </authorList>
    </citation>
    <scope>NUCLEOTIDE SEQUENCE [LARGE SCALE GENOMIC DNA]</scope>
    <source>
        <strain evidence="3">CGMCC 1.2747</strain>
    </source>
</reference>
<keyword evidence="3" id="KW-1185">Reference proteome</keyword>
<accession>A0A1G7WSG8</accession>
<dbReference type="Proteomes" id="UP000199274">
    <property type="component" value="Unassembled WGS sequence"/>
</dbReference>
<dbReference type="InterPro" id="IPR036397">
    <property type="entry name" value="RNaseH_sf"/>
</dbReference>
<dbReference type="PANTHER" id="PTHR35004:SF8">
    <property type="entry name" value="TRANSPOSASE RV3428C-RELATED"/>
    <property type="match status" value="1"/>
</dbReference>
<dbReference type="GO" id="GO:0003676">
    <property type="term" value="F:nucleic acid binding"/>
    <property type="evidence" value="ECO:0007669"/>
    <property type="project" value="InterPro"/>
</dbReference>
<dbReference type="SUPFAM" id="SSF53098">
    <property type="entry name" value="Ribonuclease H-like"/>
    <property type="match status" value="1"/>
</dbReference>
<dbReference type="InterPro" id="IPR012337">
    <property type="entry name" value="RNaseH-like_sf"/>
</dbReference>
<dbReference type="AlphaFoldDB" id="A0A1G7WSG8"/>